<dbReference type="STRING" id="1213859.L2FY70"/>
<dbReference type="EMBL" id="ANPB02000005">
    <property type="protein sequence ID" value="KAF4483316.1"/>
    <property type="molecule type" value="Genomic_DNA"/>
</dbReference>
<evidence type="ECO:0000256" key="2">
    <source>
        <dbReference type="ARBA" id="ARBA00047591"/>
    </source>
</evidence>
<dbReference type="Proteomes" id="UP000011096">
    <property type="component" value="Unassembled WGS sequence"/>
</dbReference>
<dbReference type="SUPFAM" id="SSF53474">
    <property type="entry name" value="alpha/beta-Hydrolases"/>
    <property type="match status" value="1"/>
</dbReference>
<comment type="similarity">
    <text evidence="1">Belongs to the AB hydrolase superfamily. Lipase family. Class 3 subfamily.</text>
</comment>
<feature type="domain" description="Fungal lipase-type" evidence="4">
    <location>
        <begin position="49"/>
        <end position="174"/>
    </location>
</feature>
<reference evidence="6 7" key="2">
    <citation type="submission" date="2012-08" db="EMBL/GenBank/DDBJ databases">
        <authorList>
            <person name="Gan P.H.P."/>
            <person name="Ikeda K."/>
            <person name="Irieda H."/>
            <person name="Narusaka M."/>
            <person name="O'Connell R.J."/>
            <person name="Narusaka Y."/>
            <person name="Takano Y."/>
            <person name="Kubo Y."/>
            <person name="Shirasu K."/>
        </authorList>
    </citation>
    <scope>NUCLEOTIDE SEQUENCE [LARGE SCALE GENOMIC DNA]</scope>
    <source>
        <strain evidence="6 7">Nara gc5</strain>
    </source>
</reference>
<evidence type="ECO:0000313" key="5">
    <source>
        <dbReference type="EMBL" id="ELA31011.1"/>
    </source>
</evidence>
<evidence type="ECO:0000256" key="1">
    <source>
        <dbReference type="ARBA" id="ARBA00043996"/>
    </source>
</evidence>
<reference evidence="6 7" key="3">
    <citation type="submission" date="2020-04" db="EMBL/GenBank/DDBJ databases">
        <title>Genome sequencing and assembly of multiple isolates from the Colletotrichum gloeosporioides species complex.</title>
        <authorList>
            <person name="Gan P."/>
            <person name="Shirasu K."/>
        </authorList>
    </citation>
    <scope>NUCLEOTIDE SEQUENCE [LARGE SCALE GENOMIC DNA]</scope>
    <source>
        <strain evidence="6 7">Nara gc5</strain>
    </source>
</reference>
<sequence>MPKTYPYLSDDTGQIQSVSFSSTALMFYFLVNHYYQLTKANGYPQNQDVFLDVYKSMFGKYEAKEDIAYEYILAAFKVCVDKIPTATTDSTVRTHVTGHSLGGAYSSFCYAQILVDDAKLTQEKIQTGDEYIFGCPRVGSNDWAAMNQDLVSKKEGQSWRTVNYEDLVPQVPPTTLKPE</sequence>
<dbReference type="HOGENOM" id="CLU_1503332_0_0_1"/>
<reference evidence="5" key="1">
    <citation type="submission" date="2012-08" db="EMBL/GenBank/DDBJ databases">
        <title>Genome analysis of Colletotrichum orbiculare and Colletotrichum fructicola.</title>
        <authorList>
            <person name="Gan P.H.P."/>
            <person name="Ikeda K."/>
            <person name="Irieda H."/>
            <person name="Narusaka M."/>
            <person name="O'Connell R.J."/>
            <person name="Narusaka Y."/>
            <person name="Takano Y."/>
            <person name="Kubo Y."/>
            <person name="Shirasu K."/>
        </authorList>
    </citation>
    <scope>NUCLEOTIDE SEQUENCE</scope>
    <source>
        <strain evidence="5">Nara gc5</strain>
    </source>
</reference>
<dbReference type="GO" id="GO:0006629">
    <property type="term" value="P:lipid metabolic process"/>
    <property type="evidence" value="ECO:0007669"/>
    <property type="project" value="InterPro"/>
</dbReference>
<gene>
    <name evidence="5" type="ORF">CGGC5_8783</name>
    <name evidence="6" type="ORF">CGGC5_v009855</name>
</gene>
<dbReference type="SMR" id="L2FY70"/>
<organism evidence="5">
    <name type="scientific">Colletotrichum fructicola (strain Nara gc5)</name>
    <name type="common">Anthracnose fungus</name>
    <name type="synonym">Colletotrichum gloeosporioides (strain Nara gc5)</name>
    <dbReference type="NCBI Taxonomy" id="1213859"/>
    <lineage>
        <taxon>Eukaryota</taxon>
        <taxon>Fungi</taxon>
        <taxon>Dikarya</taxon>
        <taxon>Ascomycota</taxon>
        <taxon>Pezizomycotina</taxon>
        <taxon>Sordariomycetes</taxon>
        <taxon>Hypocreomycetidae</taxon>
        <taxon>Glomerellales</taxon>
        <taxon>Glomerellaceae</taxon>
        <taxon>Colletotrichum</taxon>
        <taxon>Colletotrichum gloeosporioides species complex</taxon>
    </lineage>
</organism>
<dbReference type="AlphaFoldDB" id="L2FY70"/>
<keyword evidence="7" id="KW-1185">Reference proteome</keyword>
<evidence type="ECO:0000259" key="4">
    <source>
        <dbReference type="Pfam" id="PF01764"/>
    </source>
</evidence>
<dbReference type="OrthoDB" id="426718at2759"/>
<dbReference type="PANTHER" id="PTHR45856:SF24">
    <property type="entry name" value="FUNGAL LIPASE-LIKE DOMAIN-CONTAINING PROTEIN"/>
    <property type="match status" value="1"/>
</dbReference>
<dbReference type="InterPro" id="IPR051218">
    <property type="entry name" value="Sec_MonoDiacylglyc_Lipase"/>
</dbReference>
<evidence type="ECO:0000313" key="7">
    <source>
        <dbReference type="Proteomes" id="UP000011096"/>
    </source>
</evidence>
<dbReference type="InParanoid" id="L2FY70"/>
<comment type="catalytic activity">
    <reaction evidence="2">
        <text>a diacylglycerol + H2O = a monoacylglycerol + a fatty acid + H(+)</text>
        <dbReference type="Rhea" id="RHEA:32731"/>
        <dbReference type="ChEBI" id="CHEBI:15377"/>
        <dbReference type="ChEBI" id="CHEBI:15378"/>
        <dbReference type="ChEBI" id="CHEBI:17408"/>
        <dbReference type="ChEBI" id="CHEBI:18035"/>
        <dbReference type="ChEBI" id="CHEBI:28868"/>
    </reaction>
</comment>
<evidence type="ECO:0000313" key="6">
    <source>
        <dbReference type="EMBL" id="KAF4483316.1"/>
    </source>
</evidence>
<dbReference type="InterPro" id="IPR002921">
    <property type="entry name" value="Fungal_lipase-type"/>
</dbReference>
<name>L2FY70_COLFN</name>
<comment type="catalytic activity">
    <reaction evidence="3">
        <text>a monoacylglycerol + H2O = glycerol + a fatty acid + H(+)</text>
        <dbReference type="Rhea" id="RHEA:15245"/>
        <dbReference type="ChEBI" id="CHEBI:15377"/>
        <dbReference type="ChEBI" id="CHEBI:15378"/>
        <dbReference type="ChEBI" id="CHEBI:17408"/>
        <dbReference type="ChEBI" id="CHEBI:17754"/>
        <dbReference type="ChEBI" id="CHEBI:28868"/>
    </reaction>
</comment>
<dbReference type="CDD" id="cd00741">
    <property type="entry name" value="Lipase"/>
    <property type="match status" value="1"/>
</dbReference>
<dbReference type="InterPro" id="IPR029058">
    <property type="entry name" value="AB_hydrolase_fold"/>
</dbReference>
<dbReference type="Gene3D" id="3.40.50.1820">
    <property type="entry name" value="alpha/beta hydrolase"/>
    <property type="match status" value="1"/>
</dbReference>
<dbReference type="PANTHER" id="PTHR45856">
    <property type="entry name" value="ALPHA/BETA-HYDROLASES SUPERFAMILY PROTEIN"/>
    <property type="match status" value="1"/>
</dbReference>
<dbReference type="Pfam" id="PF01764">
    <property type="entry name" value="Lipase_3"/>
    <property type="match status" value="1"/>
</dbReference>
<protein>
    <submittedName>
        <fullName evidence="5">Lipase class 3 family protein</fullName>
    </submittedName>
</protein>
<proteinExistence type="inferred from homology"/>
<dbReference type="EMBL" id="KB020776">
    <property type="protein sequence ID" value="ELA31011.1"/>
    <property type="molecule type" value="Genomic_DNA"/>
</dbReference>
<accession>L2FY70</accession>
<evidence type="ECO:0000256" key="3">
    <source>
        <dbReference type="ARBA" id="ARBA00048461"/>
    </source>
</evidence>